<gene>
    <name evidence="2" type="ORF">FPV60_19515</name>
</gene>
<evidence type="ECO:0000313" key="2">
    <source>
        <dbReference type="EMBL" id="TVT77111.1"/>
    </source>
</evidence>
<name>A0A558EUM9_9GAMM</name>
<comment type="caution">
    <text evidence="2">The sequence shown here is derived from an EMBL/GenBank/DDBJ whole genome shotgun (WGS) entry which is preliminary data.</text>
</comment>
<dbReference type="GeneID" id="45420020"/>
<protein>
    <recommendedName>
        <fullName evidence="4">Spore coat protein U domain-containing protein</fullName>
    </recommendedName>
</protein>
<organism evidence="2 3">
    <name type="scientific">Acinetobacter colistiniresistens</name>
    <dbReference type="NCBI Taxonomy" id="280145"/>
    <lineage>
        <taxon>Bacteria</taxon>
        <taxon>Pseudomonadati</taxon>
        <taxon>Pseudomonadota</taxon>
        <taxon>Gammaproteobacteria</taxon>
        <taxon>Moraxellales</taxon>
        <taxon>Moraxellaceae</taxon>
        <taxon>Acinetobacter</taxon>
    </lineage>
</organism>
<dbReference type="AlphaFoldDB" id="A0A558EUM9"/>
<dbReference type="RefSeq" id="WP_081402437.1">
    <property type="nucleotide sequence ID" value="NZ_BKKF01000139.1"/>
</dbReference>
<reference evidence="2 3" key="1">
    <citation type="submission" date="2019-07" db="EMBL/GenBank/DDBJ databases">
        <title>Draft Genome Sequence of the first blaOXA-58-Harboring Acinetobacter colistiniresistens clinical isolate from Brazil.</title>
        <authorList>
            <person name="Favaro L.S."/>
            <person name="Paula-Petroli S.B."/>
            <person name="Moura C.F."/>
            <person name="Tognim M.C.B."/>
            <person name="Venancio E.J."/>
            <person name="Yamada-Ogatta S.F."/>
            <person name="Carrara-Marroni F.E."/>
        </authorList>
    </citation>
    <scope>NUCLEOTIDE SEQUENCE [LARGE SCALE GENOMIC DNA]</scope>
    <source>
        <strain evidence="2 3">DL</strain>
    </source>
</reference>
<feature type="signal peptide" evidence="1">
    <location>
        <begin position="1"/>
        <end position="19"/>
    </location>
</feature>
<evidence type="ECO:0000256" key="1">
    <source>
        <dbReference type="SAM" id="SignalP"/>
    </source>
</evidence>
<evidence type="ECO:0000313" key="3">
    <source>
        <dbReference type="Proteomes" id="UP000316981"/>
    </source>
</evidence>
<proteinExistence type="predicted"/>
<feature type="chain" id="PRO_5022042204" description="Spore coat protein U domain-containing protein" evidence="1">
    <location>
        <begin position="20"/>
        <end position="109"/>
    </location>
</feature>
<sequence>MFKNIIFILILAISSTTFAAESISNRKIIDIGCHISSDTCFVTLSGPVFGSLENCTYTPTNEFRFSGGTTSGKRTYASLLTAFISKKTVDVYITGCYGGWATLEFFHIR</sequence>
<dbReference type="EMBL" id="VMTP01000104">
    <property type="protein sequence ID" value="TVT77111.1"/>
    <property type="molecule type" value="Genomic_DNA"/>
</dbReference>
<keyword evidence="1" id="KW-0732">Signal</keyword>
<dbReference type="Proteomes" id="UP000316981">
    <property type="component" value="Unassembled WGS sequence"/>
</dbReference>
<evidence type="ECO:0008006" key="4">
    <source>
        <dbReference type="Google" id="ProtNLM"/>
    </source>
</evidence>
<accession>A0A558EUM9</accession>